<dbReference type="PROSITE" id="PS50297">
    <property type="entry name" value="ANK_REP_REGION"/>
    <property type="match status" value="3"/>
</dbReference>
<feature type="repeat" description="ANK" evidence="3">
    <location>
        <begin position="272"/>
        <end position="304"/>
    </location>
</feature>
<evidence type="ECO:0000256" key="2">
    <source>
        <dbReference type="ARBA" id="ARBA00023043"/>
    </source>
</evidence>
<dbReference type="InterPro" id="IPR036770">
    <property type="entry name" value="Ankyrin_rpt-contain_sf"/>
</dbReference>
<dbReference type="SUPFAM" id="SSF48403">
    <property type="entry name" value="Ankyrin repeat"/>
    <property type="match status" value="2"/>
</dbReference>
<dbReference type="VEuPathDB" id="FungiDB:CDV56_101599"/>
<feature type="region of interest" description="Disordered" evidence="4">
    <location>
        <begin position="1"/>
        <end position="63"/>
    </location>
</feature>
<keyword evidence="1" id="KW-0677">Repeat</keyword>
<dbReference type="Gene3D" id="1.25.40.20">
    <property type="entry name" value="Ankyrin repeat-containing domain"/>
    <property type="match status" value="3"/>
</dbReference>
<feature type="compositionally biased region" description="Polar residues" evidence="4">
    <location>
        <begin position="49"/>
        <end position="63"/>
    </location>
</feature>
<dbReference type="EMBL" id="NKHU02000212">
    <property type="protein sequence ID" value="RHZ47793.1"/>
    <property type="molecule type" value="Genomic_DNA"/>
</dbReference>
<accession>A0A397GFL6</accession>
<dbReference type="PANTHER" id="PTHR24198:SF165">
    <property type="entry name" value="ANKYRIN REPEAT-CONTAINING PROTEIN-RELATED"/>
    <property type="match status" value="1"/>
</dbReference>
<feature type="repeat" description="ANK" evidence="3">
    <location>
        <begin position="141"/>
        <end position="173"/>
    </location>
</feature>
<dbReference type="PROSITE" id="PS50088">
    <property type="entry name" value="ANK_REPEAT"/>
    <property type="match status" value="4"/>
</dbReference>
<protein>
    <submittedName>
        <fullName evidence="5">Uncharacterized protein</fullName>
    </submittedName>
</protein>
<dbReference type="AlphaFoldDB" id="A0A397GFL6"/>
<organism evidence="5 6">
    <name type="scientific">Aspergillus thermomutatus</name>
    <name type="common">Neosartorya pseudofischeri</name>
    <dbReference type="NCBI Taxonomy" id="41047"/>
    <lineage>
        <taxon>Eukaryota</taxon>
        <taxon>Fungi</taxon>
        <taxon>Dikarya</taxon>
        <taxon>Ascomycota</taxon>
        <taxon>Pezizomycotina</taxon>
        <taxon>Eurotiomycetes</taxon>
        <taxon>Eurotiomycetidae</taxon>
        <taxon>Eurotiales</taxon>
        <taxon>Aspergillaceae</taxon>
        <taxon>Aspergillus</taxon>
        <taxon>Aspergillus subgen. Fumigati</taxon>
    </lineage>
</organism>
<keyword evidence="2 3" id="KW-0040">ANK repeat</keyword>
<dbReference type="InterPro" id="IPR002110">
    <property type="entry name" value="Ankyrin_rpt"/>
</dbReference>
<sequence length="794" mass="89654">MPVDRPNMHSPQVDKPSPPQWVHDYEDKPLAGPRHASTEGGKEKKQLGNWKNSNSHPDPDGTTSLIEAVLQSSAHETRAVLENERVEVDEKEADPNAREDQNRTPFFWAASRSQLPLDFRYNNMIVSLLRARADPSLTDDQGNTPLAVAAATGNLEFVKQILSMASETEIGIDIDIGLENKDADGYTALSLAAKSGHCDIVRELVESGGANINTLGNEETSPLMCAAAGGSPECLMSRQRNEPKPPQCQKPNLKVLTSRLGTCSFWNKVLPDRRTFLSWAVEFGDEEIVKLLLDLEADPDICDTTEQRMTPLIKALKIGNMAIIDLLYKKGNLLVHILAQEAGSPSIGEREALELARKLRRKYGLAKKNPKGQNPVHIACQNGNNSLAVEFLHPRYCDKFIHCQDNSGKTPLQYAIEAKNEDLPKLLIEHGVSLDDVPTAGLFELRQPNPHCVQLTRTTSTDVGRMRLLLVSDYDEAREPWNPQSGEVQLRLFKRGSRIPEFRTPELKEDLALNGDYCRFFQPKSPSQSGETQMFKLSMSLPDLKGPLGSKDFSKKVPLEIAWVIRELGNKLAYGYMSTLSTSVVPRHRVELLKGLISEIDWEWKKRVSDLENEINDIRLKQVELQGRSWIVLENLQRKAQRQATLQSWLKGHIAGLTHVVDIDPYPYVQEEKTGNIMGMRQPNQTISLDEELRKMKENTEAQKRPLKEMIQKMDQELGSGLARIEQIIRELLQIEIAWTSIREAKSIKRLTWITEAQVEPHLEFWMKRLINPRETLNYTTPDDGQKYLKSGDV</sequence>
<dbReference type="SMART" id="SM00248">
    <property type="entry name" value="ANK"/>
    <property type="match status" value="8"/>
</dbReference>
<dbReference type="OrthoDB" id="194358at2759"/>
<dbReference type="RefSeq" id="XP_026611715.1">
    <property type="nucleotide sequence ID" value="XM_026755218.1"/>
</dbReference>
<evidence type="ECO:0000313" key="6">
    <source>
        <dbReference type="Proteomes" id="UP000215305"/>
    </source>
</evidence>
<comment type="caution">
    <text evidence="5">The sequence shown here is derived from an EMBL/GenBank/DDBJ whole genome shotgun (WGS) entry which is preliminary data.</text>
</comment>
<dbReference type="Proteomes" id="UP000215305">
    <property type="component" value="Unassembled WGS sequence"/>
</dbReference>
<keyword evidence="6" id="KW-1185">Reference proteome</keyword>
<evidence type="ECO:0000256" key="1">
    <source>
        <dbReference type="ARBA" id="ARBA00022737"/>
    </source>
</evidence>
<feature type="region of interest" description="Disordered" evidence="4">
    <location>
        <begin position="77"/>
        <end position="100"/>
    </location>
</feature>
<feature type="repeat" description="ANK" evidence="3">
    <location>
        <begin position="407"/>
        <end position="439"/>
    </location>
</feature>
<dbReference type="GeneID" id="38123573"/>
<feature type="compositionally biased region" description="Basic and acidic residues" evidence="4">
    <location>
        <begin position="36"/>
        <end position="46"/>
    </location>
</feature>
<dbReference type="STRING" id="41047.A0A397GFL6"/>
<feature type="repeat" description="ANK" evidence="3">
    <location>
        <begin position="184"/>
        <end position="217"/>
    </location>
</feature>
<name>A0A397GFL6_ASPTH</name>
<gene>
    <name evidence="5" type="ORF">CDV56_101599</name>
</gene>
<proteinExistence type="predicted"/>
<dbReference type="PANTHER" id="PTHR24198">
    <property type="entry name" value="ANKYRIN REPEAT AND PROTEIN KINASE DOMAIN-CONTAINING PROTEIN"/>
    <property type="match status" value="1"/>
</dbReference>
<evidence type="ECO:0000313" key="5">
    <source>
        <dbReference type="EMBL" id="RHZ47793.1"/>
    </source>
</evidence>
<evidence type="ECO:0000256" key="4">
    <source>
        <dbReference type="SAM" id="MobiDB-lite"/>
    </source>
</evidence>
<evidence type="ECO:0000256" key="3">
    <source>
        <dbReference type="PROSITE-ProRule" id="PRU00023"/>
    </source>
</evidence>
<reference evidence="5" key="1">
    <citation type="submission" date="2018-08" db="EMBL/GenBank/DDBJ databases">
        <title>Draft genome sequence of azole-resistant Aspergillus thermomutatus (Neosartorya pseudofischeri) strain HMR AF 39, isolated from a human nasal aspirate.</title>
        <authorList>
            <person name="Parent-Michaud M."/>
            <person name="Dufresne P.J."/>
            <person name="Fournier E."/>
            <person name="Martineau C."/>
            <person name="Moreira S."/>
            <person name="Perkins V."/>
            <person name="De Repentigny L."/>
            <person name="Dufresne S.F."/>
        </authorList>
    </citation>
    <scope>NUCLEOTIDE SEQUENCE [LARGE SCALE GENOMIC DNA]</scope>
    <source>
        <strain evidence="5">HMR AF 39</strain>
    </source>
</reference>
<dbReference type="Pfam" id="PF12796">
    <property type="entry name" value="Ank_2"/>
    <property type="match status" value="3"/>
</dbReference>